<dbReference type="RefSeq" id="WP_182614101.1">
    <property type="nucleotide sequence ID" value="NZ_BAAATF010000012.1"/>
</dbReference>
<dbReference type="EMBL" id="JACGWV010000001">
    <property type="protein sequence ID" value="MBA8806356.1"/>
    <property type="molecule type" value="Genomic_DNA"/>
</dbReference>
<keyword evidence="2" id="KW-1185">Reference proteome</keyword>
<protein>
    <submittedName>
        <fullName evidence="1">Uncharacterized protein</fullName>
    </submittedName>
</protein>
<sequence>MTSEMCAVCGEEADADELDPHGHFDTDDVPCTICGELVDDHFVVGEEKDHEYESGI</sequence>
<organism evidence="1 2">
    <name type="scientific">Promicromonospora sukumoe</name>
    <dbReference type="NCBI Taxonomy" id="88382"/>
    <lineage>
        <taxon>Bacteria</taxon>
        <taxon>Bacillati</taxon>
        <taxon>Actinomycetota</taxon>
        <taxon>Actinomycetes</taxon>
        <taxon>Micrococcales</taxon>
        <taxon>Promicromonosporaceae</taxon>
        <taxon>Promicromonospora</taxon>
    </lineage>
</organism>
<comment type="caution">
    <text evidence="1">The sequence shown here is derived from an EMBL/GenBank/DDBJ whole genome shotgun (WGS) entry which is preliminary data.</text>
</comment>
<evidence type="ECO:0000313" key="1">
    <source>
        <dbReference type="EMBL" id="MBA8806356.1"/>
    </source>
</evidence>
<dbReference type="Proteomes" id="UP000540568">
    <property type="component" value="Unassembled WGS sequence"/>
</dbReference>
<dbReference type="AlphaFoldDB" id="A0A7W3J4W4"/>
<name>A0A7W3J4W4_9MICO</name>
<reference evidence="1 2" key="1">
    <citation type="submission" date="2020-07" db="EMBL/GenBank/DDBJ databases">
        <title>Sequencing the genomes of 1000 actinobacteria strains.</title>
        <authorList>
            <person name="Klenk H.-P."/>
        </authorList>
    </citation>
    <scope>NUCLEOTIDE SEQUENCE [LARGE SCALE GENOMIC DNA]</scope>
    <source>
        <strain evidence="1 2">DSM 44121</strain>
    </source>
</reference>
<accession>A0A7W3J4W4</accession>
<evidence type="ECO:0000313" key="2">
    <source>
        <dbReference type="Proteomes" id="UP000540568"/>
    </source>
</evidence>
<gene>
    <name evidence="1" type="ORF">FHX71_000298</name>
</gene>
<proteinExistence type="predicted"/>